<evidence type="ECO:0000256" key="3">
    <source>
        <dbReference type="SAM" id="MobiDB-lite"/>
    </source>
</evidence>
<gene>
    <name evidence="4" type="ORF">NPX13_g500</name>
</gene>
<organism evidence="4 5">
    <name type="scientific">Xylaria arbuscula</name>
    <dbReference type="NCBI Taxonomy" id="114810"/>
    <lineage>
        <taxon>Eukaryota</taxon>
        <taxon>Fungi</taxon>
        <taxon>Dikarya</taxon>
        <taxon>Ascomycota</taxon>
        <taxon>Pezizomycotina</taxon>
        <taxon>Sordariomycetes</taxon>
        <taxon>Xylariomycetidae</taxon>
        <taxon>Xylariales</taxon>
        <taxon>Xylariaceae</taxon>
        <taxon>Xylaria</taxon>
    </lineage>
</organism>
<dbReference type="SUPFAM" id="SSF51735">
    <property type="entry name" value="NAD(P)-binding Rossmann-fold domains"/>
    <property type="match status" value="1"/>
</dbReference>
<evidence type="ECO:0000313" key="4">
    <source>
        <dbReference type="EMBL" id="KAJ3580059.1"/>
    </source>
</evidence>
<dbReference type="GO" id="GO:0016491">
    <property type="term" value="F:oxidoreductase activity"/>
    <property type="evidence" value="ECO:0007669"/>
    <property type="project" value="UniProtKB-KW"/>
</dbReference>
<comment type="caution">
    <text evidence="4">The sequence shown here is derived from an EMBL/GenBank/DDBJ whole genome shotgun (WGS) entry which is preliminary data.</text>
</comment>
<feature type="compositionally biased region" description="Basic and acidic residues" evidence="3">
    <location>
        <begin position="10"/>
        <end position="23"/>
    </location>
</feature>
<feature type="region of interest" description="Disordered" evidence="3">
    <location>
        <begin position="1"/>
        <end position="25"/>
    </location>
</feature>
<comment type="similarity">
    <text evidence="1">Belongs to the short-chain dehydrogenases/reductases (SDR) family.</text>
</comment>
<evidence type="ECO:0000256" key="2">
    <source>
        <dbReference type="ARBA" id="ARBA00023002"/>
    </source>
</evidence>
<sequence length="130" mass="14008">MSSPFNPYADLHKDPQGPGDKRPTASQVLEDNNLIQAWPDKVVLITGATSGIGIETTRSMYATGARVFILVRDPTKAQPIVDEIIKSTKGSGGIEIIQMDLDSLDSVKTAAQQFLQKSPQLNVLINNAGM</sequence>
<dbReference type="PRINTS" id="PR00081">
    <property type="entry name" value="GDHRDH"/>
</dbReference>
<name>A0A9W8TS02_9PEZI</name>
<dbReference type="Gene3D" id="3.40.50.720">
    <property type="entry name" value="NAD(P)-binding Rossmann-like Domain"/>
    <property type="match status" value="1"/>
</dbReference>
<dbReference type="EMBL" id="JANPWZ010000033">
    <property type="protein sequence ID" value="KAJ3580059.1"/>
    <property type="molecule type" value="Genomic_DNA"/>
</dbReference>
<keyword evidence="2" id="KW-0560">Oxidoreductase</keyword>
<protein>
    <submittedName>
        <fullName evidence="4">Uncharacterized protein</fullName>
    </submittedName>
</protein>
<dbReference type="InterPro" id="IPR002347">
    <property type="entry name" value="SDR_fam"/>
</dbReference>
<evidence type="ECO:0000256" key="1">
    <source>
        <dbReference type="ARBA" id="ARBA00006484"/>
    </source>
</evidence>
<dbReference type="Proteomes" id="UP001148614">
    <property type="component" value="Unassembled WGS sequence"/>
</dbReference>
<dbReference type="AlphaFoldDB" id="A0A9W8TS02"/>
<dbReference type="VEuPathDB" id="FungiDB:F4678DRAFT_452984"/>
<dbReference type="PANTHER" id="PTHR24320">
    <property type="entry name" value="RETINOL DEHYDROGENASE"/>
    <property type="match status" value="1"/>
</dbReference>
<dbReference type="PANTHER" id="PTHR24320:SF272">
    <property type="entry name" value="NAD(P)-BINDING ROSSMANN-FOLD SUPERFAMILY PROTEIN"/>
    <property type="match status" value="1"/>
</dbReference>
<evidence type="ECO:0000313" key="5">
    <source>
        <dbReference type="Proteomes" id="UP001148614"/>
    </source>
</evidence>
<dbReference type="Pfam" id="PF00106">
    <property type="entry name" value="adh_short"/>
    <property type="match status" value="1"/>
</dbReference>
<reference evidence="4" key="1">
    <citation type="submission" date="2022-07" db="EMBL/GenBank/DDBJ databases">
        <title>Genome Sequence of Xylaria arbuscula.</title>
        <authorList>
            <person name="Buettner E."/>
        </authorList>
    </citation>
    <scope>NUCLEOTIDE SEQUENCE</scope>
    <source>
        <strain evidence="4">VT107</strain>
    </source>
</reference>
<keyword evidence="5" id="KW-1185">Reference proteome</keyword>
<dbReference type="InterPro" id="IPR036291">
    <property type="entry name" value="NAD(P)-bd_dom_sf"/>
</dbReference>
<proteinExistence type="inferred from homology"/>
<accession>A0A9W8TS02</accession>